<dbReference type="AlphaFoldDB" id="G2WXJ8"/>
<sequence length="47" mass="5099">MAASNIRLGLPSCGSSHVHRSRCSTPPPLSFLTLDETKSTFSRPRKA</sequence>
<dbReference type="KEGG" id="vda:VDAG_02977"/>
<dbReference type="GeneID" id="20704440"/>
<evidence type="ECO:0000313" key="2">
    <source>
        <dbReference type="Proteomes" id="UP000001611"/>
    </source>
</evidence>
<evidence type="ECO:0000313" key="1">
    <source>
        <dbReference type="EMBL" id="EGY21453.1"/>
    </source>
</evidence>
<dbReference type="InParanoid" id="G2WXJ8"/>
<dbReference type="HOGENOM" id="CLU_3175727_0_0_1"/>
<keyword evidence="2" id="KW-1185">Reference proteome</keyword>
<proteinExistence type="predicted"/>
<dbReference type="EMBL" id="DS572698">
    <property type="protein sequence ID" value="EGY21453.1"/>
    <property type="molecule type" value="Genomic_DNA"/>
</dbReference>
<name>G2WXJ8_VERDV</name>
<dbReference type="RefSeq" id="XP_009651925.1">
    <property type="nucleotide sequence ID" value="XM_009653630.1"/>
</dbReference>
<organism evidence="1 2">
    <name type="scientific">Verticillium dahliae (strain VdLs.17 / ATCC MYA-4575 / FGSC 10137)</name>
    <name type="common">Verticillium wilt</name>
    <dbReference type="NCBI Taxonomy" id="498257"/>
    <lineage>
        <taxon>Eukaryota</taxon>
        <taxon>Fungi</taxon>
        <taxon>Dikarya</taxon>
        <taxon>Ascomycota</taxon>
        <taxon>Pezizomycotina</taxon>
        <taxon>Sordariomycetes</taxon>
        <taxon>Hypocreomycetidae</taxon>
        <taxon>Glomerellales</taxon>
        <taxon>Plectosphaerellaceae</taxon>
        <taxon>Verticillium</taxon>
    </lineage>
</organism>
<reference evidence="1 2" key="1">
    <citation type="submission" date="2008-03" db="EMBL/GenBank/DDBJ databases">
        <title>The Genome Sequence of Verticillium dahliae VdLs.17.</title>
        <authorList>
            <consortium name="The Broad Institute Genome Sequencing Platform"/>
            <person name="Ma L.-J.J."/>
            <person name="Klosterman S.J."/>
            <person name="Subbarao K."/>
            <person name="Dobinson K."/>
            <person name="Veronese P."/>
            <person name="Kang S."/>
            <person name="Gold S.E."/>
            <person name="Young S."/>
            <person name="Jaffe D."/>
            <person name="Gnerre S."/>
            <person name="Berlin A."/>
            <person name="Heiman D."/>
            <person name="Hepburn T."/>
            <person name="Sykes S."/>
            <person name="Alvarado L."/>
            <person name="Kodira C.D."/>
            <person name="Lander E."/>
            <person name="Galagan J."/>
            <person name="Nusbaum C."/>
            <person name="Birren B."/>
        </authorList>
    </citation>
    <scope>NUCLEOTIDE SEQUENCE [LARGE SCALE GENOMIC DNA]</scope>
    <source>
        <strain evidence="2">VdLs.17 / ATCC MYA-4575 / FGSC 10137</strain>
    </source>
</reference>
<protein>
    <submittedName>
        <fullName evidence="1">Uncharacterized protein</fullName>
    </submittedName>
</protein>
<dbReference type="Proteomes" id="UP000001611">
    <property type="component" value="Chromosome 3"/>
</dbReference>
<gene>
    <name evidence="1" type="ORF">VDAG_02977</name>
</gene>
<accession>G2WXJ8</accession>